<comment type="subcellular location">
    <subcellularLocation>
        <location evidence="1 7">Cell membrane</location>
        <topology evidence="1 7">Multi-pass membrane protein</topology>
    </subcellularLocation>
</comment>
<dbReference type="GO" id="GO:0055085">
    <property type="term" value="P:transmembrane transport"/>
    <property type="evidence" value="ECO:0007669"/>
    <property type="project" value="InterPro"/>
</dbReference>
<dbReference type="PROSITE" id="PS50928">
    <property type="entry name" value="ABC_TM1"/>
    <property type="match status" value="1"/>
</dbReference>
<comment type="similarity">
    <text evidence="7">Belongs to the binding-protein-dependent transport system permease family.</text>
</comment>
<dbReference type="PANTHER" id="PTHR43163">
    <property type="entry name" value="DIPEPTIDE TRANSPORT SYSTEM PERMEASE PROTEIN DPPB-RELATED"/>
    <property type="match status" value="1"/>
</dbReference>
<dbReference type="CDD" id="cd06261">
    <property type="entry name" value="TM_PBP2"/>
    <property type="match status" value="1"/>
</dbReference>
<dbReference type="InterPro" id="IPR035906">
    <property type="entry name" value="MetI-like_sf"/>
</dbReference>
<protein>
    <submittedName>
        <fullName evidence="9">ABC transporter permease</fullName>
    </submittedName>
</protein>
<dbReference type="GO" id="GO:0005886">
    <property type="term" value="C:plasma membrane"/>
    <property type="evidence" value="ECO:0007669"/>
    <property type="project" value="UniProtKB-SubCell"/>
</dbReference>
<dbReference type="InterPro" id="IPR000515">
    <property type="entry name" value="MetI-like"/>
</dbReference>
<dbReference type="EMBL" id="VUMN01000022">
    <property type="protein sequence ID" value="MSS59065.1"/>
    <property type="molecule type" value="Genomic_DNA"/>
</dbReference>
<feature type="domain" description="ABC transmembrane type-1" evidence="8">
    <location>
        <begin position="94"/>
        <end position="293"/>
    </location>
</feature>
<evidence type="ECO:0000256" key="7">
    <source>
        <dbReference type="RuleBase" id="RU363032"/>
    </source>
</evidence>
<dbReference type="Pfam" id="PF00528">
    <property type="entry name" value="BPD_transp_1"/>
    <property type="match status" value="1"/>
</dbReference>
<evidence type="ECO:0000256" key="1">
    <source>
        <dbReference type="ARBA" id="ARBA00004651"/>
    </source>
</evidence>
<feature type="transmembrane region" description="Helical" evidence="7">
    <location>
        <begin position="274"/>
        <end position="300"/>
    </location>
</feature>
<evidence type="ECO:0000313" key="9">
    <source>
        <dbReference type="EMBL" id="MSS59065.1"/>
    </source>
</evidence>
<feature type="transmembrane region" description="Helical" evidence="7">
    <location>
        <begin position="229"/>
        <end position="254"/>
    </location>
</feature>
<dbReference type="RefSeq" id="WP_105304341.1">
    <property type="nucleotide sequence ID" value="NZ_VUMN01000022.1"/>
</dbReference>
<organism evidence="9 10">
    <name type="scientific">Stecheria intestinalis</name>
    <dbReference type="NCBI Taxonomy" id="2606630"/>
    <lineage>
        <taxon>Bacteria</taxon>
        <taxon>Bacillati</taxon>
        <taxon>Bacillota</taxon>
        <taxon>Erysipelotrichia</taxon>
        <taxon>Erysipelotrichales</taxon>
        <taxon>Erysipelotrichaceae</taxon>
        <taxon>Stecheria</taxon>
    </lineage>
</organism>
<dbReference type="SUPFAM" id="SSF161098">
    <property type="entry name" value="MetI-like"/>
    <property type="match status" value="1"/>
</dbReference>
<reference evidence="9 10" key="1">
    <citation type="submission" date="2019-08" db="EMBL/GenBank/DDBJ databases">
        <title>In-depth cultivation of the pig gut microbiome towards novel bacterial diversity and tailored functional studies.</title>
        <authorList>
            <person name="Wylensek D."/>
            <person name="Hitch T.C.A."/>
            <person name="Clavel T."/>
        </authorList>
    </citation>
    <scope>NUCLEOTIDE SEQUENCE [LARGE SCALE GENOMIC DNA]</scope>
    <source>
        <strain evidence="9 10">Oil+RF-744-GAM-WT-6</strain>
    </source>
</reference>
<dbReference type="PANTHER" id="PTHR43163:SF6">
    <property type="entry name" value="DIPEPTIDE TRANSPORT SYSTEM PERMEASE PROTEIN DPPB-RELATED"/>
    <property type="match status" value="1"/>
</dbReference>
<accession>A0A7X2NT51</accession>
<evidence type="ECO:0000256" key="2">
    <source>
        <dbReference type="ARBA" id="ARBA00022448"/>
    </source>
</evidence>
<keyword evidence="3" id="KW-1003">Cell membrane</keyword>
<gene>
    <name evidence="9" type="ORF">FYJ51_09150</name>
</gene>
<evidence type="ECO:0000256" key="4">
    <source>
        <dbReference type="ARBA" id="ARBA00022692"/>
    </source>
</evidence>
<feature type="transmembrane region" description="Helical" evidence="7">
    <location>
        <begin position="100"/>
        <end position="121"/>
    </location>
</feature>
<comment type="caution">
    <text evidence="9">The sequence shown here is derived from an EMBL/GenBank/DDBJ whole genome shotgun (WGS) entry which is preliminary data.</text>
</comment>
<proteinExistence type="inferred from homology"/>
<keyword evidence="4 7" id="KW-0812">Transmembrane</keyword>
<keyword evidence="6 7" id="KW-0472">Membrane</keyword>
<evidence type="ECO:0000259" key="8">
    <source>
        <dbReference type="PROSITE" id="PS50928"/>
    </source>
</evidence>
<dbReference type="Proteomes" id="UP000461880">
    <property type="component" value="Unassembled WGS sequence"/>
</dbReference>
<evidence type="ECO:0000256" key="3">
    <source>
        <dbReference type="ARBA" id="ARBA00022475"/>
    </source>
</evidence>
<dbReference type="Gene3D" id="1.10.3720.10">
    <property type="entry name" value="MetI-like"/>
    <property type="match status" value="1"/>
</dbReference>
<keyword evidence="5 7" id="KW-1133">Transmembrane helix</keyword>
<feature type="transmembrane region" description="Helical" evidence="7">
    <location>
        <begin position="133"/>
        <end position="154"/>
    </location>
</feature>
<evidence type="ECO:0000313" key="10">
    <source>
        <dbReference type="Proteomes" id="UP000461880"/>
    </source>
</evidence>
<evidence type="ECO:0000256" key="6">
    <source>
        <dbReference type="ARBA" id="ARBA00023136"/>
    </source>
</evidence>
<evidence type="ECO:0000256" key="5">
    <source>
        <dbReference type="ARBA" id="ARBA00022989"/>
    </source>
</evidence>
<feature type="transmembrane region" description="Helical" evidence="7">
    <location>
        <begin position="9"/>
        <end position="27"/>
    </location>
</feature>
<keyword evidence="2 7" id="KW-0813">Transport</keyword>
<keyword evidence="10" id="KW-1185">Reference proteome</keyword>
<name>A0A7X2NT51_9FIRM</name>
<sequence length="311" mass="34499">MSKYILKRLVISLLTLLVIIFVLFLMLDLMPGSPFNDEKLTEAQKIALYAKYGLDQPFFIRFLKYLQNMLHGDLGVSYVINKNRNVTDLLGNPLLVSIRIGAQAMVIGSILGLLLGIAAALHHNSWIDSLCSIVSILGVSIPSYVFALLLAYYIGFKLKWAPILYNSNNPVNSSVLPTIALAMFPMANISRFARSEMIDVLSSDYISLVEAKGVRERPLIMHHALRNTMIPLVTIMGPLLVNLLTGSMVVEKVFAIPGIGMLMVQAIQSNDYNVVIACAFVYSAMYIIMMLIVDILYGVIDPRIRVAKGEK</sequence>
<dbReference type="AlphaFoldDB" id="A0A7X2NT51"/>